<comment type="caution">
    <text evidence="1">The sequence shown here is derived from an EMBL/GenBank/DDBJ whole genome shotgun (WGS) entry which is preliminary data.</text>
</comment>
<dbReference type="AlphaFoldDB" id="A0A811UMH7"/>
<sequence length="74" mass="8745">MPKRLMKLLVALVLTLMFTISLLKLVLLFWSTYPTWLYADITPPDEPTTVDEWLEQQQLAQYKQLFREKGSTEI</sequence>
<name>A0A811UMH7_CERCA</name>
<reference evidence="1" key="1">
    <citation type="submission" date="2020-11" db="EMBL/GenBank/DDBJ databases">
        <authorList>
            <person name="Whitehead M."/>
        </authorList>
    </citation>
    <scope>NUCLEOTIDE SEQUENCE</scope>
    <source>
        <strain evidence="1">EGII</strain>
    </source>
</reference>
<accession>A0A811UMH7</accession>
<keyword evidence="2" id="KW-1185">Reference proteome</keyword>
<evidence type="ECO:0000313" key="2">
    <source>
        <dbReference type="Proteomes" id="UP000606786"/>
    </source>
</evidence>
<proteinExistence type="predicted"/>
<evidence type="ECO:0000313" key="1">
    <source>
        <dbReference type="EMBL" id="CAD6999984.1"/>
    </source>
</evidence>
<dbReference type="Proteomes" id="UP000606786">
    <property type="component" value="Unassembled WGS sequence"/>
</dbReference>
<dbReference type="EMBL" id="CAJHJT010000012">
    <property type="protein sequence ID" value="CAD6999984.1"/>
    <property type="molecule type" value="Genomic_DNA"/>
</dbReference>
<organism evidence="1 2">
    <name type="scientific">Ceratitis capitata</name>
    <name type="common">Mediterranean fruit fly</name>
    <name type="synonym">Tephritis capitata</name>
    <dbReference type="NCBI Taxonomy" id="7213"/>
    <lineage>
        <taxon>Eukaryota</taxon>
        <taxon>Metazoa</taxon>
        <taxon>Ecdysozoa</taxon>
        <taxon>Arthropoda</taxon>
        <taxon>Hexapoda</taxon>
        <taxon>Insecta</taxon>
        <taxon>Pterygota</taxon>
        <taxon>Neoptera</taxon>
        <taxon>Endopterygota</taxon>
        <taxon>Diptera</taxon>
        <taxon>Brachycera</taxon>
        <taxon>Muscomorpha</taxon>
        <taxon>Tephritoidea</taxon>
        <taxon>Tephritidae</taxon>
        <taxon>Ceratitis</taxon>
        <taxon>Ceratitis</taxon>
    </lineage>
</organism>
<gene>
    <name evidence="1" type="ORF">CCAP1982_LOCUS8488</name>
</gene>
<dbReference type="OrthoDB" id="6057829at2759"/>
<protein>
    <submittedName>
        <fullName evidence="1">(Mediterranean fruit fly) hypothetical protein</fullName>
    </submittedName>
</protein>